<dbReference type="Gene3D" id="3.20.70.20">
    <property type="match status" value="1"/>
</dbReference>
<dbReference type="EMBL" id="JAUIZM010000008">
    <property type="protein sequence ID" value="KAK1371146.1"/>
    <property type="molecule type" value="Genomic_DNA"/>
</dbReference>
<comment type="caution">
    <text evidence="1">The sequence shown here is derived from an EMBL/GenBank/DDBJ whole genome shotgun (WGS) entry which is preliminary data.</text>
</comment>
<reference evidence="1" key="2">
    <citation type="submission" date="2023-05" db="EMBL/GenBank/DDBJ databases">
        <authorList>
            <person name="Schelkunov M.I."/>
        </authorList>
    </citation>
    <scope>NUCLEOTIDE SEQUENCE</scope>
    <source>
        <strain evidence="1">Hsosn_3</strain>
        <tissue evidence="1">Leaf</tissue>
    </source>
</reference>
<organism evidence="1 2">
    <name type="scientific">Heracleum sosnowskyi</name>
    <dbReference type="NCBI Taxonomy" id="360622"/>
    <lineage>
        <taxon>Eukaryota</taxon>
        <taxon>Viridiplantae</taxon>
        <taxon>Streptophyta</taxon>
        <taxon>Embryophyta</taxon>
        <taxon>Tracheophyta</taxon>
        <taxon>Spermatophyta</taxon>
        <taxon>Magnoliopsida</taxon>
        <taxon>eudicotyledons</taxon>
        <taxon>Gunneridae</taxon>
        <taxon>Pentapetalae</taxon>
        <taxon>asterids</taxon>
        <taxon>campanulids</taxon>
        <taxon>Apiales</taxon>
        <taxon>Apiaceae</taxon>
        <taxon>Apioideae</taxon>
        <taxon>apioid superclade</taxon>
        <taxon>Tordylieae</taxon>
        <taxon>Tordyliinae</taxon>
        <taxon>Heracleum</taxon>
    </lineage>
</organism>
<accession>A0AAD8MF28</accession>
<proteinExistence type="predicted"/>
<sequence>MILNLLSSHAHLISRRWFTLASPTLFNVGTQGPKCVNCLFYSVTKYRIASVQFLLRRSVSCNVIVFQISCRNWCSVHDIHAARIYSRGTDGSSNNTVLVAEFPVTSTVKILYAPLTCLTKVTAHSYYLHKNIDIYHYPIETARSSAAK</sequence>
<dbReference type="Proteomes" id="UP001237642">
    <property type="component" value="Unassembled WGS sequence"/>
</dbReference>
<protein>
    <submittedName>
        <fullName evidence="1">Uncharacterized protein</fullName>
    </submittedName>
</protein>
<keyword evidence="2" id="KW-1185">Reference proteome</keyword>
<evidence type="ECO:0000313" key="1">
    <source>
        <dbReference type="EMBL" id="KAK1371146.1"/>
    </source>
</evidence>
<evidence type="ECO:0000313" key="2">
    <source>
        <dbReference type="Proteomes" id="UP001237642"/>
    </source>
</evidence>
<name>A0AAD8MF28_9APIA</name>
<gene>
    <name evidence="1" type="ORF">POM88_037238</name>
</gene>
<reference evidence="1" key="1">
    <citation type="submission" date="2023-02" db="EMBL/GenBank/DDBJ databases">
        <title>Genome of toxic invasive species Heracleum sosnowskyi carries increased number of genes despite the absence of recent whole-genome duplications.</title>
        <authorList>
            <person name="Schelkunov M."/>
            <person name="Shtratnikova V."/>
            <person name="Makarenko M."/>
            <person name="Klepikova A."/>
            <person name="Omelchenko D."/>
            <person name="Novikova G."/>
            <person name="Obukhova E."/>
            <person name="Bogdanov V."/>
            <person name="Penin A."/>
            <person name="Logacheva M."/>
        </authorList>
    </citation>
    <scope>NUCLEOTIDE SEQUENCE</scope>
    <source>
        <strain evidence="1">Hsosn_3</strain>
        <tissue evidence="1">Leaf</tissue>
    </source>
</reference>
<dbReference type="AlphaFoldDB" id="A0AAD8MF28"/>